<evidence type="ECO:0000259" key="4">
    <source>
        <dbReference type="PROSITE" id="PS51071"/>
    </source>
</evidence>
<dbReference type="CDD" id="cd05013">
    <property type="entry name" value="SIS_RpiR"/>
    <property type="match status" value="1"/>
</dbReference>
<dbReference type="SUPFAM" id="SSF46689">
    <property type="entry name" value="Homeodomain-like"/>
    <property type="match status" value="1"/>
</dbReference>
<keyword evidence="3" id="KW-0804">Transcription</keyword>
<evidence type="ECO:0000259" key="5">
    <source>
        <dbReference type="PROSITE" id="PS51464"/>
    </source>
</evidence>
<dbReference type="Pfam" id="PF01418">
    <property type="entry name" value="HTH_6"/>
    <property type="match status" value="1"/>
</dbReference>
<proteinExistence type="predicted"/>
<reference evidence="6 7" key="1">
    <citation type="submission" date="2018-02" db="EMBL/GenBank/DDBJ databases">
        <title>novel marine gammaproteobacteria from coastal saline agro ecosystem.</title>
        <authorList>
            <person name="Krishnan R."/>
            <person name="Ramesh Kumar N."/>
        </authorList>
    </citation>
    <scope>NUCLEOTIDE SEQUENCE [LARGE SCALE GENOMIC DNA]</scope>
    <source>
        <strain evidence="6 7">228</strain>
    </source>
</reference>
<dbReference type="PROSITE" id="PS51464">
    <property type="entry name" value="SIS"/>
    <property type="match status" value="1"/>
</dbReference>
<dbReference type="AlphaFoldDB" id="A0A2S5KS94"/>
<dbReference type="InterPro" id="IPR035472">
    <property type="entry name" value="RpiR-like_SIS"/>
</dbReference>
<dbReference type="GO" id="GO:0097367">
    <property type="term" value="F:carbohydrate derivative binding"/>
    <property type="evidence" value="ECO:0007669"/>
    <property type="project" value="InterPro"/>
</dbReference>
<sequence length="296" mass="32461">MRAMSDYQDLQKAMKRVLPQLPPALQAVAAYFLEHPGKVATLSMRQVAAETGISAGNFPRLAKALGFDTYNDLRRVYSERVQDNGIGDYHLRAGALRDVAVDEGQAQVWSDFREAAHRNVDALFSSNALSRIVQVAEQLSAARTVYLVGMQASLSSAIYAKYLGSMLSERFRIVSGMGGIFADDITDLGEQDVLLAISLRPCSEYSIRIAQAAKARGARVIGCTDSDASPLALIADEVLQVPVKTPLFFDSYLAVTLLLELLLGFMTLQQGDVVERIESIEASRVALGEYWNNKEY</sequence>
<dbReference type="Proteomes" id="UP000238196">
    <property type="component" value="Unassembled WGS sequence"/>
</dbReference>
<dbReference type="InterPro" id="IPR000281">
    <property type="entry name" value="HTH_RpiR"/>
</dbReference>
<name>A0A2S5KS94_9PROT</name>
<dbReference type="SUPFAM" id="SSF53697">
    <property type="entry name" value="SIS domain"/>
    <property type="match status" value="1"/>
</dbReference>
<evidence type="ECO:0000256" key="1">
    <source>
        <dbReference type="ARBA" id="ARBA00023015"/>
    </source>
</evidence>
<dbReference type="InterPro" id="IPR047640">
    <property type="entry name" value="RpiR-like"/>
</dbReference>
<dbReference type="EMBL" id="PRLP01000031">
    <property type="protein sequence ID" value="PPC77542.1"/>
    <property type="molecule type" value="Genomic_DNA"/>
</dbReference>
<dbReference type="PANTHER" id="PTHR30514:SF18">
    <property type="entry name" value="RPIR-FAMILY TRANSCRIPTIONAL REGULATOR"/>
    <property type="match status" value="1"/>
</dbReference>
<evidence type="ECO:0008006" key="8">
    <source>
        <dbReference type="Google" id="ProtNLM"/>
    </source>
</evidence>
<dbReference type="Gene3D" id="3.40.50.10490">
    <property type="entry name" value="Glucose-6-phosphate isomerase like protein, domain 1"/>
    <property type="match status" value="1"/>
</dbReference>
<accession>A0A2S5KS94</accession>
<dbReference type="InterPro" id="IPR046348">
    <property type="entry name" value="SIS_dom_sf"/>
</dbReference>
<gene>
    <name evidence="6" type="ORF">C4K68_09765</name>
</gene>
<dbReference type="GO" id="GO:0003700">
    <property type="term" value="F:DNA-binding transcription factor activity"/>
    <property type="evidence" value="ECO:0007669"/>
    <property type="project" value="InterPro"/>
</dbReference>
<evidence type="ECO:0000313" key="6">
    <source>
        <dbReference type="EMBL" id="PPC77542.1"/>
    </source>
</evidence>
<feature type="domain" description="SIS" evidence="5">
    <location>
        <begin position="135"/>
        <end position="272"/>
    </location>
</feature>
<evidence type="ECO:0000256" key="3">
    <source>
        <dbReference type="ARBA" id="ARBA00023163"/>
    </source>
</evidence>
<dbReference type="Pfam" id="PF01380">
    <property type="entry name" value="SIS"/>
    <property type="match status" value="1"/>
</dbReference>
<dbReference type="Gene3D" id="1.10.10.10">
    <property type="entry name" value="Winged helix-like DNA-binding domain superfamily/Winged helix DNA-binding domain"/>
    <property type="match status" value="1"/>
</dbReference>
<organism evidence="6 7">
    <name type="scientific">Proteobacteria bacterium 228</name>
    <dbReference type="NCBI Taxonomy" id="2083153"/>
    <lineage>
        <taxon>Bacteria</taxon>
        <taxon>Pseudomonadati</taxon>
        <taxon>Pseudomonadota</taxon>
    </lineage>
</organism>
<dbReference type="PANTHER" id="PTHR30514">
    <property type="entry name" value="GLUCOKINASE"/>
    <property type="match status" value="1"/>
</dbReference>
<dbReference type="GO" id="GO:0003677">
    <property type="term" value="F:DNA binding"/>
    <property type="evidence" value="ECO:0007669"/>
    <property type="project" value="UniProtKB-KW"/>
</dbReference>
<keyword evidence="2" id="KW-0238">DNA-binding</keyword>
<evidence type="ECO:0000313" key="7">
    <source>
        <dbReference type="Proteomes" id="UP000238196"/>
    </source>
</evidence>
<evidence type="ECO:0000256" key="2">
    <source>
        <dbReference type="ARBA" id="ARBA00023125"/>
    </source>
</evidence>
<dbReference type="PROSITE" id="PS51071">
    <property type="entry name" value="HTH_RPIR"/>
    <property type="match status" value="1"/>
</dbReference>
<protein>
    <recommendedName>
        <fullName evidence="8">MurR/RpiR family transcriptional regulator</fullName>
    </recommendedName>
</protein>
<dbReference type="InterPro" id="IPR036388">
    <property type="entry name" value="WH-like_DNA-bd_sf"/>
</dbReference>
<dbReference type="OrthoDB" id="9814676at2"/>
<dbReference type="InterPro" id="IPR001347">
    <property type="entry name" value="SIS_dom"/>
</dbReference>
<dbReference type="InterPro" id="IPR009057">
    <property type="entry name" value="Homeodomain-like_sf"/>
</dbReference>
<feature type="domain" description="HTH rpiR-type" evidence="4">
    <location>
        <begin position="8"/>
        <end position="84"/>
    </location>
</feature>
<comment type="caution">
    <text evidence="6">The sequence shown here is derived from an EMBL/GenBank/DDBJ whole genome shotgun (WGS) entry which is preliminary data.</text>
</comment>
<keyword evidence="1" id="KW-0805">Transcription regulation</keyword>
<dbReference type="GO" id="GO:1901135">
    <property type="term" value="P:carbohydrate derivative metabolic process"/>
    <property type="evidence" value="ECO:0007669"/>
    <property type="project" value="InterPro"/>
</dbReference>